<dbReference type="Gene3D" id="3.40.50.150">
    <property type="entry name" value="Vaccinia Virus protein VP39"/>
    <property type="match status" value="1"/>
</dbReference>
<proteinExistence type="predicted"/>
<dbReference type="GO" id="GO:0046983">
    <property type="term" value="F:protein dimerization activity"/>
    <property type="evidence" value="ECO:0007669"/>
    <property type="project" value="InterPro"/>
</dbReference>
<accession>A0A918CGJ4</accession>
<dbReference type="Pfam" id="PF08100">
    <property type="entry name" value="Dimerisation"/>
    <property type="match status" value="1"/>
</dbReference>
<dbReference type="Gene3D" id="1.10.10.10">
    <property type="entry name" value="Winged helix-like DNA-binding domain superfamily/Winged helix DNA-binding domain"/>
    <property type="match status" value="1"/>
</dbReference>
<evidence type="ECO:0000256" key="1">
    <source>
        <dbReference type="ARBA" id="ARBA00022603"/>
    </source>
</evidence>
<dbReference type="InterPro" id="IPR029063">
    <property type="entry name" value="SAM-dependent_MTases_sf"/>
</dbReference>
<gene>
    <name evidence="6" type="primary">crtF</name>
    <name evidence="6" type="ORF">GCM10010196_13350</name>
</gene>
<feature type="domain" description="O-methyltransferase dimerisation" evidence="5">
    <location>
        <begin position="19"/>
        <end position="94"/>
    </location>
</feature>
<dbReference type="SUPFAM" id="SSF46785">
    <property type="entry name" value="Winged helix' DNA-binding domain"/>
    <property type="match status" value="1"/>
</dbReference>
<dbReference type="AlphaFoldDB" id="A0A918CGJ4"/>
<dbReference type="RefSeq" id="WP_189084466.1">
    <property type="nucleotide sequence ID" value="NZ_BMRJ01000001.1"/>
</dbReference>
<feature type="domain" description="O-methyltransferase C-terminal" evidence="4">
    <location>
        <begin position="140"/>
        <end position="313"/>
    </location>
</feature>
<evidence type="ECO:0000259" key="5">
    <source>
        <dbReference type="Pfam" id="PF08100"/>
    </source>
</evidence>
<dbReference type="GO" id="GO:0008171">
    <property type="term" value="F:O-methyltransferase activity"/>
    <property type="evidence" value="ECO:0007669"/>
    <property type="project" value="InterPro"/>
</dbReference>
<dbReference type="InterPro" id="IPR036390">
    <property type="entry name" value="WH_DNA-bd_sf"/>
</dbReference>
<keyword evidence="1" id="KW-0489">Methyltransferase</keyword>
<dbReference type="InterPro" id="IPR012967">
    <property type="entry name" value="COMT_dimerisation"/>
</dbReference>
<evidence type="ECO:0000256" key="2">
    <source>
        <dbReference type="ARBA" id="ARBA00022679"/>
    </source>
</evidence>
<name>A0A918CGJ4_AGRME</name>
<keyword evidence="3" id="KW-0949">S-adenosyl-L-methionine</keyword>
<dbReference type="PROSITE" id="PS51683">
    <property type="entry name" value="SAM_OMT_II"/>
    <property type="match status" value="1"/>
</dbReference>
<dbReference type="PANTHER" id="PTHR43712:SF2">
    <property type="entry name" value="O-METHYLTRANSFERASE CICE"/>
    <property type="match status" value="1"/>
</dbReference>
<evidence type="ECO:0000313" key="6">
    <source>
        <dbReference type="EMBL" id="GGR21268.1"/>
    </source>
</evidence>
<comment type="caution">
    <text evidence="6">The sequence shown here is derived from an EMBL/GenBank/DDBJ whole genome shotgun (WGS) entry which is preliminary data.</text>
</comment>
<organism evidence="6 7">
    <name type="scientific">Agromyces mediolanus</name>
    <name type="common">Corynebacterium mediolanum</name>
    <dbReference type="NCBI Taxonomy" id="41986"/>
    <lineage>
        <taxon>Bacteria</taxon>
        <taxon>Bacillati</taxon>
        <taxon>Actinomycetota</taxon>
        <taxon>Actinomycetes</taxon>
        <taxon>Micrococcales</taxon>
        <taxon>Microbacteriaceae</taxon>
        <taxon>Agromyces</taxon>
    </lineage>
</organism>
<dbReference type="InterPro" id="IPR016461">
    <property type="entry name" value="COMT-like"/>
</dbReference>
<dbReference type="InterPro" id="IPR001077">
    <property type="entry name" value="COMT_C"/>
</dbReference>
<protein>
    <submittedName>
        <fullName evidence="6">Demethylspheroidene O-methyltransferase</fullName>
    </submittedName>
</protein>
<evidence type="ECO:0000256" key="3">
    <source>
        <dbReference type="ARBA" id="ARBA00022691"/>
    </source>
</evidence>
<reference evidence="6" key="2">
    <citation type="submission" date="2020-09" db="EMBL/GenBank/DDBJ databases">
        <authorList>
            <person name="Sun Q."/>
            <person name="Ohkuma M."/>
        </authorList>
    </citation>
    <scope>NUCLEOTIDE SEQUENCE</scope>
    <source>
        <strain evidence="6">JCM 3346</strain>
    </source>
</reference>
<dbReference type="EMBL" id="BMRJ01000001">
    <property type="protein sequence ID" value="GGR21268.1"/>
    <property type="molecule type" value="Genomic_DNA"/>
</dbReference>
<keyword evidence="7" id="KW-1185">Reference proteome</keyword>
<reference evidence="6" key="1">
    <citation type="journal article" date="2014" name="Int. J. Syst. Evol. Microbiol.">
        <title>Complete genome sequence of Corynebacterium casei LMG S-19264T (=DSM 44701T), isolated from a smear-ripened cheese.</title>
        <authorList>
            <consortium name="US DOE Joint Genome Institute (JGI-PGF)"/>
            <person name="Walter F."/>
            <person name="Albersmeier A."/>
            <person name="Kalinowski J."/>
            <person name="Ruckert C."/>
        </authorList>
    </citation>
    <scope>NUCLEOTIDE SEQUENCE</scope>
    <source>
        <strain evidence="6">JCM 3346</strain>
    </source>
</reference>
<dbReference type="GO" id="GO:0032259">
    <property type="term" value="P:methylation"/>
    <property type="evidence" value="ECO:0007669"/>
    <property type="project" value="UniProtKB-KW"/>
</dbReference>
<sequence length="334" mass="35806">MTDTLQPAERAASPAAIVDIAIGFMGAKQLITASRIGLFAALADGPLDAEALAAATGVPQRQVRILADSMNAQGLLEREGGRYSLTPDAAAYLTGDRAEIDLGPFLAFLGDTSYEQWRGYDRTVDSDAPGVLELDEAGWGRFLAGVMRYNELHADEFARAFDVTGRRSLLDLGGLSPAFAVNVMRANPELTTRFVVAPDFADSVAQAVAEAGLADRAVVEGGDTESVEPGGEHDLVFVNHVLHRFTAEQNRAILANARAAAAPGAKLAVLDFTLDDEPRQRRIDALHAGEYYNIDGTVVFPEAEVREWLEGAGWRYVETIALPGSPRILVAEAR</sequence>
<dbReference type="InterPro" id="IPR036388">
    <property type="entry name" value="WH-like_DNA-bd_sf"/>
</dbReference>
<dbReference type="SUPFAM" id="SSF53335">
    <property type="entry name" value="S-adenosyl-L-methionine-dependent methyltransferases"/>
    <property type="match status" value="1"/>
</dbReference>
<dbReference type="Proteomes" id="UP000610303">
    <property type="component" value="Unassembled WGS sequence"/>
</dbReference>
<dbReference type="Pfam" id="PF00891">
    <property type="entry name" value="Methyltransf_2"/>
    <property type="match status" value="1"/>
</dbReference>
<evidence type="ECO:0000313" key="7">
    <source>
        <dbReference type="Proteomes" id="UP000610303"/>
    </source>
</evidence>
<evidence type="ECO:0000259" key="4">
    <source>
        <dbReference type="Pfam" id="PF00891"/>
    </source>
</evidence>
<keyword evidence="2" id="KW-0808">Transferase</keyword>
<dbReference type="PANTHER" id="PTHR43712">
    <property type="entry name" value="PUTATIVE (AFU_ORTHOLOGUE AFUA_4G14580)-RELATED"/>
    <property type="match status" value="1"/>
</dbReference>